<dbReference type="EMBL" id="CADIKH010000039">
    <property type="protein sequence ID" value="CAB3768942.1"/>
    <property type="molecule type" value="Genomic_DNA"/>
</dbReference>
<dbReference type="Gene3D" id="1.10.357.10">
    <property type="entry name" value="Tetracycline Repressor, domain 2"/>
    <property type="match status" value="1"/>
</dbReference>
<reference evidence="6 7" key="1">
    <citation type="submission" date="2020-04" db="EMBL/GenBank/DDBJ databases">
        <authorList>
            <person name="De Canck E."/>
        </authorList>
    </citation>
    <scope>NUCLEOTIDE SEQUENCE [LARGE SCALE GENOMIC DNA]</scope>
    <source>
        <strain evidence="6 7">LMG 29542</strain>
    </source>
</reference>
<evidence type="ECO:0000256" key="2">
    <source>
        <dbReference type="ARBA" id="ARBA00023125"/>
    </source>
</evidence>
<evidence type="ECO:0000256" key="1">
    <source>
        <dbReference type="ARBA" id="ARBA00023015"/>
    </source>
</evidence>
<dbReference type="InterPro" id="IPR001647">
    <property type="entry name" value="HTH_TetR"/>
</dbReference>
<evidence type="ECO:0000313" key="6">
    <source>
        <dbReference type="EMBL" id="CAB3768942.1"/>
    </source>
</evidence>
<protein>
    <recommendedName>
        <fullName evidence="5">HTH tetR-type domain-containing protein</fullName>
    </recommendedName>
</protein>
<dbReference type="GO" id="GO:0003677">
    <property type="term" value="F:DNA binding"/>
    <property type="evidence" value="ECO:0007669"/>
    <property type="project" value="UniProtKB-UniRule"/>
</dbReference>
<name>A0A6J5EUW2_9BURK</name>
<evidence type="ECO:0000313" key="7">
    <source>
        <dbReference type="Proteomes" id="UP000494363"/>
    </source>
</evidence>
<keyword evidence="3" id="KW-0804">Transcription</keyword>
<accession>A0A6J5EUW2</accession>
<dbReference type="SUPFAM" id="SSF46689">
    <property type="entry name" value="Homeodomain-like"/>
    <property type="match status" value="1"/>
</dbReference>
<dbReference type="Pfam" id="PF00440">
    <property type="entry name" value="TetR_N"/>
    <property type="match status" value="1"/>
</dbReference>
<sequence length="189" mass="20413">MRKSRQEAAETRQRIVEAASNRFRLQGIGSTGLADFMGEAGLTHGGFYKHFASKEQVVQESVALAVDALRDKLHEASDAPPAGRGLKGIVDLYLSTEHRDNVMEGCPFVALSGELTRCSDEVRAVVTSGLTEVVELLVAQLPDMPVAAARKKAWVMLSTMVGALSIARMVNDDALSASILRDARKSLYP</sequence>
<dbReference type="Gene3D" id="1.10.10.60">
    <property type="entry name" value="Homeodomain-like"/>
    <property type="match status" value="1"/>
</dbReference>
<feature type="domain" description="HTH tetR-type" evidence="5">
    <location>
        <begin position="9"/>
        <end position="69"/>
    </location>
</feature>
<keyword evidence="2 4" id="KW-0238">DNA-binding</keyword>
<proteinExistence type="predicted"/>
<dbReference type="InterPro" id="IPR036271">
    <property type="entry name" value="Tet_transcr_reg_TetR-rel_C_sf"/>
</dbReference>
<feature type="DNA-binding region" description="H-T-H motif" evidence="4">
    <location>
        <begin position="32"/>
        <end position="51"/>
    </location>
</feature>
<organism evidence="6 7">
    <name type="scientific">Paraburkholderia humisilvae</name>
    <dbReference type="NCBI Taxonomy" id="627669"/>
    <lineage>
        <taxon>Bacteria</taxon>
        <taxon>Pseudomonadati</taxon>
        <taxon>Pseudomonadota</taxon>
        <taxon>Betaproteobacteria</taxon>
        <taxon>Burkholderiales</taxon>
        <taxon>Burkholderiaceae</taxon>
        <taxon>Paraburkholderia</taxon>
    </lineage>
</organism>
<dbReference type="PROSITE" id="PS50977">
    <property type="entry name" value="HTH_TETR_2"/>
    <property type="match status" value="1"/>
</dbReference>
<dbReference type="Proteomes" id="UP000494363">
    <property type="component" value="Unassembled WGS sequence"/>
</dbReference>
<evidence type="ECO:0000256" key="3">
    <source>
        <dbReference type="ARBA" id="ARBA00023163"/>
    </source>
</evidence>
<dbReference type="AlphaFoldDB" id="A0A6J5EUW2"/>
<evidence type="ECO:0000256" key="4">
    <source>
        <dbReference type="PROSITE-ProRule" id="PRU00335"/>
    </source>
</evidence>
<dbReference type="PRINTS" id="PR00455">
    <property type="entry name" value="HTHTETR"/>
</dbReference>
<evidence type="ECO:0000259" key="5">
    <source>
        <dbReference type="PROSITE" id="PS50977"/>
    </source>
</evidence>
<dbReference type="PANTHER" id="PTHR47506">
    <property type="entry name" value="TRANSCRIPTIONAL REGULATORY PROTEIN"/>
    <property type="match status" value="1"/>
</dbReference>
<dbReference type="InterPro" id="IPR009057">
    <property type="entry name" value="Homeodomain-like_sf"/>
</dbReference>
<keyword evidence="1" id="KW-0805">Transcription regulation</keyword>
<dbReference type="SUPFAM" id="SSF48498">
    <property type="entry name" value="Tetracyclin repressor-like, C-terminal domain"/>
    <property type="match status" value="1"/>
</dbReference>
<keyword evidence="7" id="KW-1185">Reference proteome</keyword>
<dbReference type="RefSeq" id="WP_175230622.1">
    <property type="nucleotide sequence ID" value="NZ_CADIKH010000039.1"/>
</dbReference>
<dbReference type="PANTHER" id="PTHR47506:SF7">
    <property type="entry name" value="TRANSCRIPTIONAL REGULATORY PROTEIN"/>
    <property type="match status" value="1"/>
</dbReference>
<gene>
    <name evidence="6" type="ORF">LMG29542_05984</name>
</gene>